<evidence type="ECO:0000313" key="5">
    <source>
        <dbReference type="EMBL" id="PSR21652.1"/>
    </source>
</evidence>
<dbReference type="Proteomes" id="UP000241848">
    <property type="component" value="Unassembled WGS sequence"/>
</dbReference>
<keyword evidence="3" id="KW-0443">Lipid metabolism</keyword>
<dbReference type="PANTHER" id="PTHR42879:SF2">
    <property type="entry name" value="3-OXOACYL-[ACYL-CARRIER-PROTEIN] REDUCTASE FABG"/>
    <property type="match status" value="1"/>
</dbReference>
<dbReference type="InterPro" id="IPR057326">
    <property type="entry name" value="KR_dom"/>
</dbReference>
<organism evidence="5 6">
    <name type="scientific">Sulfobacillus acidophilus</name>
    <dbReference type="NCBI Taxonomy" id="53633"/>
    <lineage>
        <taxon>Bacteria</taxon>
        <taxon>Bacillati</taxon>
        <taxon>Bacillota</taxon>
        <taxon>Clostridia</taxon>
        <taxon>Eubacteriales</taxon>
        <taxon>Clostridiales Family XVII. Incertae Sedis</taxon>
        <taxon>Sulfobacillus</taxon>
    </lineage>
</organism>
<evidence type="ECO:0000256" key="3">
    <source>
        <dbReference type="ARBA" id="ARBA00023221"/>
    </source>
</evidence>
<dbReference type="Pfam" id="PF13561">
    <property type="entry name" value="adh_short_C2"/>
    <property type="match status" value="1"/>
</dbReference>
<keyword evidence="3" id="KW-0753">Steroid metabolism</keyword>
<dbReference type="Gene3D" id="3.40.50.720">
    <property type="entry name" value="NAD(P)-binding Rossmann-like Domain"/>
    <property type="match status" value="1"/>
</dbReference>
<dbReference type="InterPro" id="IPR002347">
    <property type="entry name" value="SDR_fam"/>
</dbReference>
<reference evidence="5 6" key="1">
    <citation type="journal article" date="2014" name="BMC Genomics">
        <title>Comparison of environmental and isolate Sulfobacillus genomes reveals diverse carbon, sulfur, nitrogen, and hydrogen metabolisms.</title>
        <authorList>
            <person name="Justice N.B."/>
            <person name="Norman A."/>
            <person name="Brown C.T."/>
            <person name="Singh A."/>
            <person name="Thomas B.C."/>
            <person name="Banfield J.F."/>
        </authorList>
    </citation>
    <scope>NUCLEOTIDE SEQUENCE [LARGE SCALE GENOMIC DNA]</scope>
    <source>
        <strain evidence="5">AMDSBA3</strain>
    </source>
</reference>
<dbReference type="PRINTS" id="PR00081">
    <property type="entry name" value="GDHRDH"/>
</dbReference>
<evidence type="ECO:0000313" key="6">
    <source>
        <dbReference type="Proteomes" id="UP000241848"/>
    </source>
</evidence>
<dbReference type="SMART" id="SM00822">
    <property type="entry name" value="PKS_KR"/>
    <property type="match status" value="1"/>
</dbReference>
<dbReference type="NCBIfam" id="NF009466">
    <property type="entry name" value="PRK12826.1-2"/>
    <property type="match status" value="1"/>
</dbReference>
<gene>
    <name evidence="5" type="ORF">C7B45_10060</name>
</gene>
<evidence type="ECO:0000259" key="4">
    <source>
        <dbReference type="SMART" id="SM00822"/>
    </source>
</evidence>
<evidence type="ECO:0000256" key="2">
    <source>
        <dbReference type="ARBA" id="ARBA00023002"/>
    </source>
</evidence>
<accession>A0A2T2WHC8</accession>
<feature type="domain" description="Ketoreductase" evidence="4">
    <location>
        <begin position="5"/>
        <end position="184"/>
    </location>
</feature>
<dbReference type="PANTHER" id="PTHR42879">
    <property type="entry name" value="3-OXOACYL-(ACYL-CARRIER-PROTEIN) REDUCTASE"/>
    <property type="match status" value="1"/>
</dbReference>
<comment type="similarity">
    <text evidence="1">Belongs to the short-chain dehydrogenases/reductases (SDR) family.</text>
</comment>
<dbReference type="InterPro" id="IPR036291">
    <property type="entry name" value="NAD(P)-bd_dom_sf"/>
</dbReference>
<dbReference type="GO" id="GO:0016491">
    <property type="term" value="F:oxidoreductase activity"/>
    <property type="evidence" value="ECO:0007669"/>
    <property type="project" value="UniProtKB-KW"/>
</dbReference>
<dbReference type="SUPFAM" id="SSF51735">
    <property type="entry name" value="NAD(P)-binding Rossmann-fold domains"/>
    <property type="match status" value="1"/>
</dbReference>
<proteinExistence type="inferred from homology"/>
<dbReference type="InterPro" id="IPR050259">
    <property type="entry name" value="SDR"/>
</dbReference>
<evidence type="ECO:0000256" key="1">
    <source>
        <dbReference type="ARBA" id="ARBA00006484"/>
    </source>
</evidence>
<sequence>MAMTEVAIVTGGGRGIGAAIAEALAREGARVVIAGNMPDVQEQKVLELSRFGYAAMACVLDITRFDSVSAMVNATVSRFGTPSILINNAGADTIKPFMDTHEAEWLEALDVNLVGAMRCTHQVIPLMQAAGYGRIVNISSDAGRVGASGQVAYSAAKAGLIGFMKALAREVVSDGITINAVCPGPTNTPLVEEILQRPHPQLYQALTRAIPMKRFGQPHEVIPAVLMFASREASYMTGQTLSVSGGLTMI</sequence>
<comment type="caution">
    <text evidence="5">The sequence shown here is derived from an EMBL/GenBank/DDBJ whole genome shotgun (WGS) entry which is preliminary data.</text>
</comment>
<keyword evidence="2" id="KW-0560">Oxidoreductase</keyword>
<dbReference type="EMBL" id="PXYV01000030">
    <property type="protein sequence ID" value="PSR21652.1"/>
    <property type="molecule type" value="Genomic_DNA"/>
</dbReference>
<dbReference type="GO" id="GO:0032787">
    <property type="term" value="P:monocarboxylic acid metabolic process"/>
    <property type="evidence" value="ECO:0007669"/>
    <property type="project" value="UniProtKB-ARBA"/>
</dbReference>
<dbReference type="GO" id="GO:0008202">
    <property type="term" value="P:steroid metabolic process"/>
    <property type="evidence" value="ECO:0007669"/>
    <property type="project" value="UniProtKB-KW"/>
</dbReference>
<dbReference type="PRINTS" id="PR00080">
    <property type="entry name" value="SDRFAMILY"/>
</dbReference>
<protein>
    <submittedName>
        <fullName evidence="5">2-hydroxycyclohexanecarboxyl-CoA dehydrogenase</fullName>
    </submittedName>
</protein>
<dbReference type="PROSITE" id="PS00061">
    <property type="entry name" value="ADH_SHORT"/>
    <property type="match status" value="1"/>
</dbReference>
<dbReference type="InterPro" id="IPR020904">
    <property type="entry name" value="Sc_DH/Rdtase_CS"/>
</dbReference>
<dbReference type="FunFam" id="3.40.50.720:FF:000173">
    <property type="entry name" value="3-oxoacyl-[acyl-carrier protein] reductase"/>
    <property type="match status" value="1"/>
</dbReference>
<name>A0A2T2WHC8_9FIRM</name>
<dbReference type="AlphaFoldDB" id="A0A2T2WHC8"/>